<feature type="compositionally biased region" description="Pro residues" evidence="1">
    <location>
        <begin position="370"/>
        <end position="388"/>
    </location>
</feature>
<feature type="region of interest" description="Disordered" evidence="1">
    <location>
        <begin position="304"/>
        <end position="391"/>
    </location>
</feature>
<dbReference type="PANTHER" id="PTHR33734:SF22">
    <property type="entry name" value="MEMBRANE-BOUND LYTIC MUREIN TRANSGLYCOSYLASE D"/>
    <property type="match status" value="1"/>
</dbReference>
<dbReference type="CDD" id="cd00118">
    <property type="entry name" value="LysM"/>
    <property type="match status" value="3"/>
</dbReference>
<feature type="domain" description="LysM" evidence="3">
    <location>
        <begin position="166"/>
        <end position="210"/>
    </location>
</feature>
<organism evidence="4 5">
    <name type="scientific">Chlorella sorokiniana</name>
    <name type="common">Freshwater green alga</name>
    <dbReference type="NCBI Taxonomy" id="3076"/>
    <lineage>
        <taxon>Eukaryota</taxon>
        <taxon>Viridiplantae</taxon>
        <taxon>Chlorophyta</taxon>
        <taxon>core chlorophytes</taxon>
        <taxon>Trebouxiophyceae</taxon>
        <taxon>Chlorellales</taxon>
        <taxon>Chlorellaceae</taxon>
        <taxon>Chlorella clade</taxon>
        <taxon>Chlorella</taxon>
    </lineage>
</organism>
<keyword evidence="5" id="KW-1185">Reference proteome</keyword>
<dbReference type="EMBL" id="LHPG02000001">
    <property type="protein sequence ID" value="PRW61172.1"/>
    <property type="molecule type" value="Genomic_DNA"/>
</dbReference>
<evidence type="ECO:0000256" key="1">
    <source>
        <dbReference type="SAM" id="MobiDB-lite"/>
    </source>
</evidence>
<dbReference type="PANTHER" id="PTHR33734">
    <property type="entry name" value="LYSM DOMAIN-CONTAINING GPI-ANCHORED PROTEIN 2"/>
    <property type="match status" value="1"/>
</dbReference>
<dbReference type="PROSITE" id="PS51257">
    <property type="entry name" value="PROKAR_LIPOPROTEIN"/>
    <property type="match status" value="1"/>
</dbReference>
<feature type="compositionally biased region" description="Low complexity" evidence="1">
    <location>
        <begin position="340"/>
        <end position="369"/>
    </location>
</feature>
<evidence type="ECO:0000313" key="5">
    <source>
        <dbReference type="Proteomes" id="UP000239899"/>
    </source>
</evidence>
<dbReference type="AlphaFoldDB" id="A0A2P6U4D4"/>
<name>A0A2P6U4D4_CHLSO</name>
<gene>
    <name evidence="4" type="ORF">C2E21_0405</name>
</gene>
<feature type="domain" description="LysM" evidence="3">
    <location>
        <begin position="99"/>
        <end position="146"/>
    </location>
</feature>
<dbReference type="Pfam" id="PF01476">
    <property type="entry name" value="LysM"/>
    <property type="match status" value="4"/>
</dbReference>
<feature type="compositionally biased region" description="Low complexity" evidence="1">
    <location>
        <begin position="315"/>
        <end position="333"/>
    </location>
</feature>
<dbReference type="Gene3D" id="3.10.350.10">
    <property type="entry name" value="LysM domain"/>
    <property type="match status" value="4"/>
</dbReference>
<feature type="domain" description="LysM" evidence="3">
    <location>
        <begin position="234"/>
        <end position="279"/>
    </location>
</feature>
<proteinExistence type="predicted"/>
<evidence type="ECO:0000313" key="4">
    <source>
        <dbReference type="EMBL" id="PRW61172.1"/>
    </source>
</evidence>
<dbReference type="Proteomes" id="UP000239899">
    <property type="component" value="Unassembled WGS sequence"/>
</dbReference>
<dbReference type="PROSITE" id="PS51782">
    <property type="entry name" value="LYSM"/>
    <property type="match status" value="4"/>
</dbReference>
<sequence length="412" mass="43211">MATRCLGLLLALAACTAAYAATIKEEFGVCPRYTVKQGDILFDIAKKLGVEQEKIITASNACGVNTTNLQIGQELCLPGYIVARCQYVLRTDPDRPYCQVYTFQLGDTLKAVADKFDTTEAELTKLNSDYLAGGSQLPKAGQYIRLPGWNQKECRDFNDNDRPTCQVYTVQSGDTITTISQRYKVDAAETLALNNLTADSTLPLNFRLKLPKWNESCPAEGVPAVLPSDTVQCRVAQLRMNENLSVLAERYGTTISAIQAVNPAVTDATKLQPGDYVNIPPFGPECVGQGQLVDVAGASTVPSDYNYNGLQRGGTPAEPAQPTEPAASPSTAPVLPDDTAAPAPEPGLGPEEAPAASPVGAPSPAAAEPSPLPELSPVPSPVPTPPSSAPLSAAASTMLAAVLAVLAAALLG</sequence>
<reference evidence="4 5" key="1">
    <citation type="journal article" date="2018" name="Plant J.">
        <title>Genome sequences of Chlorella sorokiniana UTEX 1602 and Micractinium conductrix SAG 241.80: implications to maltose excretion by a green alga.</title>
        <authorList>
            <person name="Arriola M.B."/>
            <person name="Velmurugan N."/>
            <person name="Zhang Y."/>
            <person name="Plunkett M.H."/>
            <person name="Hondzo H."/>
            <person name="Barney B.M."/>
        </authorList>
    </citation>
    <scope>NUCLEOTIDE SEQUENCE [LARGE SCALE GENOMIC DNA]</scope>
    <source>
        <strain evidence="5">UTEX 1602</strain>
    </source>
</reference>
<protein>
    <submittedName>
        <fullName evidence="4">Lytic transglycosylase</fullName>
    </submittedName>
</protein>
<keyword evidence="2" id="KW-0732">Signal</keyword>
<dbReference type="SMART" id="SM00257">
    <property type="entry name" value="LysM"/>
    <property type="match status" value="4"/>
</dbReference>
<dbReference type="OrthoDB" id="2107166at2759"/>
<evidence type="ECO:0000256" key="2">
    <source>
        <dbReference type="SAM" id="SignalP"/>
    </source>
</evidence>
<dbReference type="STRING" id="3076.A0A2P6U4D4"/>
<feature type="chain" id="PRO_5015148267" evidence="2">
    <location>
        <begin position="21"/>
        <end position="412"/>
    </location>
</feature>
<evidence type="ECO:0000259" key="3">
    <source>
        <dbReference type="PROSITE" id="PS51782"/>
    </source>
</evidence>
<dbReference type="InterPro" id="IPR036779">
    <property type="entry name" value="LysM_dom_sf"/>
</dbReference>
<comment type="caution">
    <text evidence="4">The sequence shown here is derived from an EMBL/GenBank/DDBJ whole genome shotgun (WGS) entry which is preliminary data.</text>
</comment>
<accession>A0A2P6U4D4</accession>
<dbReference type="SUPFAM" id="SSF54106">
    <property type="entry name" value="LysM domain"/>
    <property type="match status" value="2"/>
</dbReference>
<feature type="domain" description="LysM" evidence="3">
    <location>
        <begin position="31"/>
        <end position="77"/>
    </location>
</feature>
<feature type="signal peptide" evidence="2">
    <location>
        <begin position="1"/>
        <end position="20"/>
    </location>
</feature>
<dbReference type="InterPro" id="IPR018392">
    <property type="entry name" value="LysM"/>
</dbReference>